<name>G7KTR0_MEDTR</name>
<dbReference type="EnsemblPlants" id="AES82240">
    <property type="protein sequence ID" value="AES82240"/>
    <property type="gene ID" value="MTR_7g110090"/>
</dbReference>
<dbReference type="Proteomes" id="UP000002051">
    <property type="component" value="Unassembled WGS sequence"/>
</dbReference>
<dbReference type="Proteomes" id="UP000265566">
    <property type="component" value="Chromosome 7"/>
</dbReference>
<evidence type="ECO:0000256" key="3">
    <source>
        <dbReference type="ARBA" id="ARBA00023125"/>
    </source>
</evidence>
<sequence>MANINVETFLSYLSLTAPLIPNPVTDVDMLVNKLRRKYRTYVIEFDVEHGAVHLPNMFMHDFGDQIDFIATLVDSGHNQFEVYVEKHTSGIYLTRGWCALRDFYKIKLGAWVTMVFVGNGRFEISLEDRVGDKIQSPMFNPPMNFVIDRSWLPFQMMDAVPTAYVHSDISFLYSYEKKLSATELDSGWMVLAFFGFCKQTLCKGTTSINLVDECGNKWMCTVVYGTRPYKHFKIGGGWKRMVDARRLRIGCIVKLGAPADGSNQKLYFKVIRH</sequence>
<evidence type="ECO:0000256" key="4">
    <source>
        <dbReference type="ARBA" id="ARBA00023163"/>
    </source>
</evidence>
<dbReference type="EMBL" id="CM001223">
    <property type="protein sequence ID" value="AES82240.1"/>
    <property type="molecule type" value="Genomic_DNA"/>
</dbReference>
<dbReference type="OrthoDB" id="1424456at2759"/>
<accession>G7KTR0</accession>
<dbReference type="PaxDb" id="3880-AES82240"/>
<evidence type="ECO:0000256" key="2">
    <source>
        <dbReference type="ARBA" id="ARBA00023015"/>
    </source>
</evidence>
<keyword evidence="9" id="KW-1185">Reference proteome</keyword>
<proteinExistence type="predicted"/>
<dbReference type="Gramene" id="rna43844">
    <property type="protein sequence ID" value="RHN49057.1"/>
    <property type="gene ID" value="gene43844"/>
</dbReference>
<reference evidence="10" key="4">
    <citation type="journal article" date="2018" name="Nat. Plants">
        <title>Whole-genome landscape of Medicago truncatula symbiotic genes.</title>
        <authorList>
            <person name="Pecrix Y."/>
            <person name="Staton S.E."/>
            <person name="Sallet E."/>
            <person name="Lelandais-Briere C."/>
            <person name="Moreau S."/>
            <person name="Carrere S."/>
            <person name="Blein T."/>
            <person name="Jardinaud M.F."/>
            <person name="Latrasse D."/>
            <person name="Zouine M."/>
            <person name="Zahm M."/>
            <person name="Kreplak J."/>
            <person name="Mayjonade B."/>
            <person name="Satge C."/>
            <person name="Perez M."/>
            <person name="Cauet S."/>
            <person name="Marande W."/>
            <person name="Chantry-Darmon C."/>
            <person name="Lopez-Roques C."/>
            <person name="Bouchez O."/>
            <person name="Berard A."/>
            <person name="Debelle F."/>
            <person name="Munos S."/>
            <person name="Bendahmane A."/>
            <person name="Berges H."/>
            <person name="Niebel A."/>
            <person name="Buitink J."/>
            <person name="Frugier F."/>
            <person name="Benhamed M."/>
            <person name="Crespi M."/>
            <person name="Gouzy J."/>
            <person name="Gamas P."/>
        </authorList>
    </citation>
    <scope>NUCLEOTIDE SEQUENCE [LARGE SCALE GENOMIC DNA]</scope>
    <source>
        <strain evidence="10">cv. Jemalong A17</strain>
    </source>
</reference>
<reference evidence="7" key="5">
    <citation type="journal article" date="2018" name="Nat. Plants">
        <title>Whole-genome landscape of Medicago truncatula symbiotic genes.</title>
        <authorList>
            <person name="Pecrix Y."/>
            <person name="Gamas P."/>
            <person name="Carrere S."/>
        </authorList>
    </citation>
    <scope>NUCLEOTIDE SEQUENCE</scope>
    <source>
        <tissue evidence="7">Leaves</tissue>
    </source>
</reference>
<gene>
    <name evidence="8" type="primary">11423411</name>
    <name evidence="6" type="ordered locus">MTR_7g110090</name>
    <name evidence="7" type="ORF">MtrunA17_Chr7g0270401</name>
</gene>
<dbReference type="ExpressionAtlas" id="G7KTR0">
    <property type="expression patterns" value="differential"/>
</dbReference>
<evidence type="ECO:0000313" key="7">
    <source>
        <dbReference type="EMBL" id="RHN49057.1"/>
    </source>
</evidence>
<reference evidence="6 9" key="1">
    <citation type="journal article" date="2011" name="Nature">
        <title>The Medicago genome provides insight into the evolution of rhizobial symbioses.</title>
        <authorList>
            <person name="Young N.D."/>
            <person name="Debelle F."/>
            <person name="Oldroyd G.E."/>
            <person name="Geurts R."/>
            <person name="Cannon S.B."/>
            <person name="Udvardi M.K."/>
            <person name="Benedito V.A."/>
            <person name="Mayer K.F."/>
            <person name="Gouzy J."/>
            <person name="Schoof H."/>
            <person name="Van de Peer Y."/>
            <person name="Proost S."/>
            <person name="Cook D.R."/>
            <person name="Meyers B.C."/>
            <person name="Spannagl M."/>
            <person name="Cheung F."/>
            <person name="De Mita S."/>
            <person name="Krishnakumar V."/>
            <person name="Gundlach H."/>
            <person name="Zhou S."/>
            <person name="Mudge J."/>
            <person name="Bharti A.K."/>
            <person name="Murray J.D."/>
            <person name="Naoumkina M.A."/>
            <person name="Rosen B."/>
            <person name="Silverstein K.A."/>
            <person name="Tang H."/>
            <person name="Rombauts S."/>
            <person name="Zhao P.X."/>
            <person name="Zhou P."/>
            <person name="Barbe V."/>
            <person name="Bardou P."/>
            <person name="Bechner M."/>
            <person name="Bellec A."/>
            <person name="Berger A."/>
            <person name="Berges H."/>
            <person name="Bidwell S."/>
            <person name="Bisseling T."/>
            <person name="Choisne N."/>
            <person name="Couloux A."/>
            <person name="Denny R."/>
            <person name="Deshpande S."/>
            <person name="Dai X."/>
            <person name="Doyle J.J."/>
            <person name="Dudez A.M."/>
            <person name="Farmer A.D."/>
            <person name="Fouteau S."/>
            <person name="Franken C."/>
            <person name="Gibelin C."/>
            <person name="Gish J."/>
            <person name="Goldstein S."/>
            <person name="Gonzalez A.J."/>
            <person name="Green P.J."/>
            <person name="Hallab A."/>
            <person name="Hartog M."/>
            <person name="Hua A."/>
            <person name="Humphray S.J."/>
            <person name="Jeong D.H."/>
            <person name="Jing Y."/>
            <person name="Jocker A."/>
            <person name="Kenton S.M."/>
            <person name="Kim D.J."/>
            <person name="Klee K."/>
            <person name="Lai H."/>
            <person name="Lang C."/>
            <person name="Lin S."/>
            <person name="Macmil S.L."/>
            <person name="Magdelenat G."/>
            <person name="Matthews L."/>
            <person name="McCorrison J."/>
            <person name="Monaghan E.L."/>
            <person name="Mun J.H."/>
            <person name="Najar F.Z."/>
            <person name="Nicholson C."/>
            <person name="Noirot C."/>
            <person name="O'Bleness M."/>
            <person name="Paule C.R."/>
            <person name="Poulain J."/>
            <person name="Prion F."/>
            <person name="Qin B."/>
            <person name="Qu C."/>
            <person name="Retzel E.F."/>
            <person name="Riddle C."/>
            <person name="Sallet E."/>
            <person name="Samain S."/>
            <person name="Samson N."/>
            <person name="Sanders I."/>
            <person name="Saurat O."/>
            <person name="Scarpelli C."/>
            <person name="Schiex T."/>
            <person name="Segurens B."/>
            <person name="Severin A.J."/>
            <person name="Sherrier D.J."/>
            <person name="Shi R."/>
            <person name="Sims S."/>
            <person name="Singer S.R."/>
            <person name="Sinharoy S."/>
            <person name="Sterck L."/>
            <person name="Viollet A."/>
            <person name="Wang B.B."/>
            <person name="Wang K."/>
            <person name="Wang M."/>
            <person name="Wang X."/>
            <person name="Warfsmann J."/>
            <person name="Weissenbach J."/>
            <person name="White D.D."/>
            <person name="White J.D."/>
            <person name="Wiley G.B."/>
            <person name="Wincker P."/>
            <person name="Xing Y."/>
            <person name="Yang L."/>
            <person name="Yao Z."/>
            <person name="Ying F."/>
            <person name="Zhai J."/>
            <person name="Zhou L."/>
            <person name="Zuber A."/>
            <person name="Denarie J."/>
            <person name="Dixon R.A."/>
            <person name="May G.D."/>
            <person name="Schwartz D.C."/>
            <person name="Rogers J."/>
            <person name="Quetier F."/>
            <person name="Town C.D."/>
            <person name="Roe B.A."/>
        </authorList>
    </citation>
    <scope>NUCLEOTIDE SEQUENCE [LARGE SCALE GENOMIC DNA]</scope>
    <source>
        <strain evidence="6">A17</strain>
        <strain evidence="8 9">cv. Jemalong A17</strain>
    </source>
</reference>
<dbReference type="AlphaFoldDB" id="G7KTR0"/>
<evidence type="ECO:0000313" key="9">
    <source>
        <dbReference type="Proteomes" id="UP000002051"/>
    </source>
</evidence>
<dbReference type="Gene3D" id="2.40.330.10">
    <property type="entry name" value="DNA-binding pseudobarrel domain"/>
    <property type="match status" value="1"/>
</dbReference>
<organism evidence="6 9">
    <name type="scientific">Medicago truncatula</name>
    <name type="common">Barrel medic</name>
    <name type="synonym">Medicago tribuloides</name>
    <dbReference type="NCBI Taxonomy" id="3880"/>
    <lineage>
        <taxon>Eukaryota</taxon>
        <taxon>Viridiplantae</taxon>
        <taxon>Streptophyta</taxon>
        <taxon>Embryophyta</taxon>
        <taxon>Tracheophyta</taxon>
        <taxon>Spermatophyta</taxon>
        <taxon>Magnoliopsida</taxon>
        <taxon>eudicotyledons</taxon>
        <taxon>Gunneridae</taxon>
        <taxon>Pentapetalae</taxon>
        <taxon>rosids</taxon>
        <taxon>fabids</taxon>
        <taxon>Fabales</taxon>
        <taxon>Fabaceae</taxon>
        <taxon>Papilionoideae</taxon>
        <taxon>50 kb inversion clade</taxon>
        <taxon>NPAAA clade</taxon>
        <taxon>Hologalegina</taxon>
        <taxon>IRL clade</taxon>
        <taxon>Trifolieae</taxon>
        <taxon>Medicago</taxon>
    </lineage>
</organism>
<evidence type="ECO:0000313" key="8">
    <source>
        <dbReference type="EnsemblPlants" id="AES82240"/>
    </source>
</evidence>
<evidence type="ECO:0000313" key="6">
    <source>
        <dbReference type="EMBL" id="AES82240.1"/>
    </source>
</evidence>
<keyword evidence="3" id="KW-0238">DNA-binding</keyword>
<evidence type="ECO:0000256" key="1">
    <source>
        <dbReference type="ARBA" id="ARBA00004123"/>
    </source>
</evidence>
<protein>
    <submittedName>
        <fullName evidence="7">Putative transcription factor B3-Domain family</fullName>
    </submittedName>
</protein>
<evidence type="ECO:0000313" key="10">
    <source>
        <dbReference type="Proteomes" id="UP000265566"/>
    </source>
</evidence>
<keyword evidence="2" id="KW-0805">Transcription regulation</keyword>
<dbReference type="GO" id="GO:0003677">
    <property type="term" value="F:DNA binding"/>
    <property type="evidence" value="ECO:0007669"/>
    <property type="project" value="UniProtKB-KW"/>
</dbReference>
<dbReference type="KEGG" id="mtr:11423411"/>
<dbReference type="GO" id="GO:0005634">
    <property type="term" value="C:nucleus"/>
    <property type="evidence" value="ECO:0007669"/>
    <property type="project" value="UniProtKB-SubCell"/>
</dbReference>
<comment type="subcellular location">
    <subcellularLocation>
        <location evidence="1">Nucleus</location>
    </subcellularLocation>
</comment>
<reference evidence="6 9" key="2">
    <citation type="journal article" date="2014" name="BMC Genomics">
        <title>An improved genome release (version Mt4.0) for the model legume Medicago truncatula.</title>
        <authorList>
            <person name="Tang H."/>
            <person name="Krishnakumar V."/>
            <person name="Bidwell S."/>
            <person name="Rosen B."/>
            <person name="Chan A."/>
            <person name="Zhou S."/>
            <person name="Gentzbittel L."/>
            <person name="Childs K.L."/>
            <person name="Yandell M."/>
            <person name="Gundlach H."/>
            <person name="Mayer K.F."/>
            <person name="Schwartz D.C."/>
            <person name="Town C.D."/>
        </authorList>
    </citation>
    <scope>GENOME REANNOTATION</scope>
    <source>
        <strain evidence="8 9">cv. Jemalong A17</strain>
    </source>
</reference>
<dbReference type="InterPro" id="IPR015300">
    <property type="entry name" value="DNA-bd_pseudobarrel_sf"/>
</dbReference>
<keyword evidence="4" id="KW-0804">Transcription</keyword>
<keyword evidence="5" id="KW-0539">Nucleus</keyword>
<reference evidence="8" key="3">
    <citation type="submission" date="2015-04" db="UniProtKB">
        <authorList>
            <consortium name="EnsemblPlants"/>
        </authorList>
    </citation>
    <scope>IDENTIFICATION</scope>
    <source>
        <strain evidence="8">cv. Jemalong A17</strain>
    </source>
</reference>
<dbReference type="EMBL" id="PSQE01000007">
    <property type="protein sequence ID" value="RHN49057.1"/>
    <property type="molecule type" value="Genomic_DNA"/>
</dbReference>
<evidence type="ECO:0000256" key="5">
    <source>
        <dbReference type="ARBA" id="ARBA00023242"/>
    </source>
</evidence>
<dbReference type="SUPFAM" id="SSF101936">
    <property type="entry name" value="DNA-binding pseudobarrel domain"/>
    <property type="match status" value="2"/>
</dbReference>
<dbReference type="HOGENOM" id="CLU_089100_0_0_1"/>